<dbReference type="Proteomes" id="UP001162501">
    <property type="component" value="Chromosome 11"/>
</dbReference>
<name>A0ACB0DX81_RANTA</name>
<proteinExistence type="predicted"/>
<reference evidence="1" key="1">
    <citation type="submission" date="2023-05" db="EMBL/GenBank/DDBJ databases">
        <authorList>
            <consortium name="ELIXIR-Norway"/>
        </authorList>
    </citation>
    <scope>NUCLEOTIDE SEQUENCE</scope>
</reference>
<evidence type="ECO:0000313" key="1">
    <source>
        <dbReference type="EMBL" id="CAI9692836.1"/>
    </source>
</evidence>
<sequence length="275" mass="30442">MQNINDFALERVLGDKRTQTSRSQRPLHPTASSPAGAPTPFSLLRSPRRSPAQHRVLRTRASCGLPALLLEGARWRLALSQFAVPTGSPPLAAALSSVSHPQGAQPAVPAHRALRGWLGCLWLTPPSGCSRPSSSAQRPATPRRTRRLARPEGRSREQDGEMPAPPARPRPDPGPSRSPRRSRRPCRPRDAEGASRPWSRSCTDLLTLRELCSRRWPHPSGREPGPEHRERGHPLPTAWCTVWVYLLARQKVTGRDPNPLPSSGEGQIRMSRWDL</sequence>
<protein>
    <submittedName>
        <fullName evidence="1">Uncharacterized protein</fullName>
    </submittedName>
</protein>
<dbReference type="EMBL" id="OX596095">
    <property type="protein sequence ID" value="CAI9692836.1"/>
    <property type="molecule type" value="Genomic_DNA"/>
</dbReference>
<gene>
    <name evidence="1" type="ORF">MRATA1EN3_LOCUS4049</name>
</gene>
<evidence type="ECO:0000313" key="2">
    <source>
        <dbReference type="Proteomes" id="UP001162501"/>
    </source>
</evidence>
<accession>A0ACB0DX81</accession>
<organism evidence="1 2">
    <name type="scientific">Rangifer tarandus platyrhynchus</name>
    <name type="common">Svalbard reindeer</name>
    <dbReference type="NCBI Taxonomy" id="3082113"/>
    <lineage>
        <taxon>Eukaryota</taxon>
        <taxon>Metazoa</taxon>
        <taxon>Chordata</taxon>
        <taxon>Craniata</taxon>
        <taxon>Vertebrata</taxon>
        <taxon>Euteleostomi</taxon>
        <taxon>Mammalia</taxon>
        <taxon>Eutheria</taxon>
        <taxon>Laurasiatheria</taxon>
        <taxon>Artiodactyla</taxon>
        <taxon>Ruminantia</taxon>
        <taxon>Pecora</taxon>
        <taxon>Cervidae</taxon>
        <taxon>Odocoileinae</taxon>
        <taxon>Rangifer</taxon>
    </lineage>
</organism>